<dbReference type="SMART" id="SM00345">
    <property type="entry name" value="HTH_GNTR"/>
    <property type="match status" value="1"/>
</dbReference>
<dbReference type="Gene3D" id="1.10.10.10">
    <property type="entry name" value="Winged helix-like DNA-binding domain superfamily/Winged helix DNA-binding domain"/>
    <property type="match status" value="1"/>
</dbReference>
<evidence type="ECO:0000256" key="3">
    <source>
        <dbReference type="ARBA" id="ARBA00023163"/>
    </source>
</evidence>
<dbReference type="PANTHER" id="PTHR44846:SF1">
    <property type="entry name" value="MANNOSYL-D-GLYCERATE TRANSPORT_METABOLISM SYSTEM REPRESSOR MNGR-RELATED"/>
    <property type="match status" value="1"/>
</dbReference>
<dbReference type="InterPro" id="IPR000524">
    <property type="entry name" value="Tscrpt_reg_HTH_GntR"/>
</dbReference>
<dbReference type="SUPFAM" id="SSF46785">
    <property type="entry name" value="Winged helix' DNA-binding domain"/>
    <property type="match status" value="1"/>
</dbReference>
<organism evidence="5 6">
    <name type="scientific">Siminovitchia thermophila</name>
    <dbReference type="NCBI Taxonomy" id="1245522"/>
    <lineage>
        <taxon>Bacteria</taxon>
        <taxon>Bacillati</taxon>
        <taxon>Bacillota</taxon>
        <taxon>Bacilli</taxon>
        <taxon>Bacillales</taxon>
        <taxon>Bacillaceae</taxon>
        <taxon>Siminovitchia</taxon>
    </lineage>
</organism>
<dbReference type="InterPro" id="IPR028978">
    <property type="entry name" value="Chorismate_lyase_/UTRA_dom_sf"/>
</dbReference>
<dbReference type="Pfam" id="PF07702">
    <property type="entry name" value="UTRA"/>
    <property type="match status" value="1"/>
</dbReference>
<dbReference type="CDD" id="cd07377">
    <property type="entry name" value="WHTH_GntR"/>
    <property type="match status" value="1"/>
</dbReference>
<keyword evidence="2" id="KW-0238">DNA-binding</keyword>
<sequence>MLNRNDPIPLYEQLKSIIEDDIKNGKLRYNDQIPSERELCQQFNVSRITVRQAISLAEKEGLVQRLHGVGTFVAKPKIQQELTTINNFKSTLEKQGLLASTQYHDSKVISSDFQLSRLLHIDVMDKVLNLQLVGLGDDSPIVFYNSYFEYNIGMKIKESADLAIEKNIPFSTLDLYENVELAPTHVEQTFESVAANEHVSDILHVETGFPLLRITSIVFQDTLPLEYKESYYRGDKYRFFITRKW</sequence>
<dbReference type="InterPro" id="IPR050679">
    <property type="entry name" value="Bact_HTH_transcr_reg"/>
</dbReference>
<keyword evidence="6" id="KW-1185">Reference proteome</keyword>
<evidence type="ECO:0000256" key="2">
    <source>
        <dbReference type="ARBA" id="ARBA00023125"/>
    </source>
</evidence>
<accession>A0ABS2RA76</accession>
<dbReference type="Gene3D" id="3.40.1410.10">
    <property type="entry name" value="Chorismate lyase-like"/>
    <property type="match status" value="1"/>
</dbReference>
<comment type="caution">
    <text evidence="5">The sequence shown here is derived from an EMBL/GenBank/DDBJ whole genome shotgun (WGS) entry which is preliminary data.</text>
</comment>
<dbReference type="PROSITE" id="PS50949">
    <property type="entry name" value="HTH_GNTR"/>
    <property type="match status" value="1"/>
</dbReference>
<name>A0ABS2RA76_9BACI</name>
<dbReference type="RefSeq" id="WP_077111474.1">
    <property type="nucleotide sequence ID" value="NZ_JAFBFH010000018.1"/>
</dbReference>
<protein>
    <submittedName>
        <fullName evidence="5">GntR family transcriptional regulator</fullName>
    </submittedName>
</protein>
<dbReference type="Pfam" id="PF00392">
    <property type="entry name" value="GntR"/>
    <property type="match status" value="1"/>
</dbReference>
<evidence type="ECO:0000313" key="6">
    <source>
        <dbReference type="Proteomes" id="UP000823485"/>
    </source>
</evidence>
<keyword evidence="3" id="KW-0804">Transcription</keyword>
<gene>
    <name evidence="5" type="ORF">JOC94_002757</name>
</gene>
<dbReference type="InterPro" id="IPR036388">
    <property type="entry name" value="WH-like_DNA-bd_sf"/>
</dbReference>
<feature type="domain" description="HTH gntR-type" evidence="4">
    <location>
        <begin position="8"/>
        <end position="76"/>
    </location>
</feature>
<evidence type="ECO:0000313" key="5">
    <source>
        <dbReference type="EMBL" id="MBM7715768.1"/>
    </source>
</evidence>
<dbReference type="PANTHER" id="PTHR44846">
    <property type="entry name" value="MANNOSYL-D-GLYCERATE TRANSPORT/METABOLISM SYSTEM REPRESSOR MNGR-RELATED"/>
    <property type="match status" value="1"/>
</dbReference>
<dbReference type="Proteomes" id="UP000823485">
    <property type="component" value="Unassembled WGS sequence"/>
</dbReference>
<proteinExistence type="predicted"/>
<dbReference type="InterPro" id="IPR036390">
    <property type="entry name" value="WH_DNA-bd_sf"/>
</dbReference>
<dbReference type="EMBL" id="JAFBFH010000018">
    <property type="protein sequence ID" value="MBM7715768.1"/>
    <property type="molecule type" value="Genomic_DNA"/>
</dbReference>
<evidence type="ECO:0000256" key="1">
    <source>
        <dbReference type="ARBA" id="ARBA00023015"/>
    </source>
</evidence>
<dbReference type="PRINTS" id="PR00035">
    <property type="entry name" value="HTHGNTR"/>
</dbReference>
<dbReference type="InterPro" id="IPR011663">
    <property type="entry name" value="UTRA"/>
</dbReference>
<dbReference type="SMART" id="SM00866">
    <property type="entry name" value="UTRA"/>
    <property type="match status" value="1"/>
</dbReference>
<dbReference type="SUPFAM" id="SSF64288">
    <property type="entry name" value="Chorismate lyase-like"/>
    <property type="match status" value="1"/>
</dbReference>
<reference evidence="5 6" key="1">
    <citation type="submission" date="2021-01" db="EMBL/GenBank/DDBJ databases">
        <title>Genomic Encyclopedia of Type Strains, Phase IV (KMG-IV): sequencing the most valuable type-strain genomes for metagenomic binning, comparative biology and taxonomic classification.</title>
        <authorList>
            <person name="Goeker M."/>
        </authorList>
    </citation>
    <scope>NUCLEOTIDE SEQUENCE [LARGE SCALE GENOMIC DNA]</scope>
    <source>
        <strain evidence="5 6">DSM 105453</strain>
    </source>
</reference>
<evidence type="ECO:0000259" key="4">
    <source>
        <dbReference type="PROSITE" id="PS50949"/>
    </source>
</evidence>
<keyword evidence="1" id="KW-0805">Transcription regulation</keyword>